<organism evidence="2 3">
    <name type="scientific">Citrobacter koseri (strain ATCC BAA-895 / CDC 4225-83 / SGSC4696)</name>
    <dbReference type="NCBI Taxonomy" id="290338"/>
    <lineage>
        <taxon>Bacteria</taxon>
        <taxon>Pseudomonadati</taxon>
        <taxon>Pseudomonadota</taxon>
        <taxon>Gammaproteobacteria</taxon>
        <taxon>Enterobacterales</taxon>
        <taxon>Enterobacteriaceae</taxon>
        <taxon>Citrobacter</taxon>
    </lineage>
</organism>
<proteinExistence type="predicted"/>
<dbReference type="KEGG" id="cko:CKO_02806"/>
<evidence type="ECO:0000313" key="2">
    <source>
        <dbReference type="EMBL" id="ABV13912.1"/>
    </source>
</evidence>
<sequence length="45" mass="5241">MNKIIFVSDTFISGFNFIKCCFKLFCSLFIGDFFISSSYIIQLNK</sequence>
<keyword evidence="3" id="KW-1185">Reference proteome</keyword>
<evidence type="ECO:0000313" key="3">
    <source>
        <dbReference type="Proteomes" id="UP000008148"/>
    </source>
</evidence>
<dbReference type="HOGENOM" id="CLU_3197813_0_0_6"/>
<feature type="transmembrane region" description="Helical" evidence="1">
    <location>
        <begin position="21"/>
        <end position="41"/>
    </location>
</feature>
<keyword evidence="1" id="KW-0472">Membrane</keyword>
<dbReference type="EMBL" id="CP000822">
    <property type="protein sequence ID" value="ABV13912.1"/>
    <property type="molecule type" value="Genomic_DNA"/>
</dbReference>
<keyword evidence="1" id="KW-0812">Transmembrane</keyword>
<keyword evidence="1" id="KW-1133">Transmembrane helix</keyword>
<name>A8AK99_CITK8</name>
<reference evidence="2 3" key="1">
    <citation type="submission" date="2007-08" db="EMBL/GenBank/DDBJ databases">
        <authorList>
            <consortium name="The Citrobacter koseri Genome Sequencing Project"/>
            <person name="McClelland M."/>
            <person name="Sanderson E.K."/>
            <person name="Porwollik S."/>
            <person name="Spieth J."/>
            <person name="Clifton W.S."/>
            <person name="Latreille P."/>
            <person name="Courtney L."/>
            <person name="Wang C."/>
            <person name="Pepin K."/>
            <person name="Bhonagiri V."/>
            <person name="Nash W."/>
            <person name="Johnson M."/>
            <person name="Thiruvilangam P."/>
            <person name="Wilson R."/>
        </authorList>
    </citation>
    <scope>NUCLEOTIDE SEQUENCE [LARGE SCALE GENOMIC DNA]</scope>
    <source>
        <strain evidence="3">ATCC BAA-895 / CDC 4225-83 / SGSC4696</strain>
    </source>
</reference>
<dbReference type="STRING" id="290338.CKO_02806"/>
<protein>
    <submittedName>
        <fullName evidence="2">Uncharacterized protein</fullName>
    </submittedName>
</protein>
<dbReference type="AlphaFoldDB" id="A8AK99"/>
<accession>A8AK99</accession>
<evidence type="ECO:0000256" key="1">
    <source>
        <dbReference type="SAM" id="Phobius"/>
    </source>
</evidence>
<dbReference type="Proteomes" id="UP000008148">
    <property type="component" value="Chromosome"/>
</dbReference>
<gene>
    <name evidence="2" type="ordered locus">CKO_02806</name>
</gene>